<organism evidence="1 2">
    <name type="scientific">Enteractinococcus fodinae</name>
    <dbReference type="NCBI Taxonomy" id="684663"/>
    <lineage>
        <taxon>Bacteria</taxon>
        <taxon>Bacillati</taxon>
        <taxon>Actinomycetota</taxon>
        <taxon>Actinomycetes</taxon>
        <taxon>Micrococcales</taxon>
        <taxon>Micrococcaceae</taxon>
    </lineage>
</organism>
<proteinExistence type="predicted"/>
<evidence type="ECO:0000313" key="1">
    <source>
        <dbReference type="EMBL" id="MDR7347952.1"/>
    </source>
</evidence>
<name>A0ABU2B2Y3_9MICC</name>
<comment type="caution">
    <text evidence="1">The sequence shown here is derived from an EMBL/GenBank/DDBJ whole genome shotgun (WGS) entry which is preliminary data.</text>
</comment>
<sequence>MLPDSVAIKGGLAIKMQRGELGTRATSDLDGVFLRDYETTIAQIREHLKSDEQ</sequence>
<dbReference type="EMBL" id="JAVDYJ010000001">
    <property type="protein sequence ID" value="MDR7347952.1"/>
    <property type="molecule type" value="Genomic_DNA"/>
</dbReference>
<dbReference type="Proteomes" id="UP001183794">
    <property type="component" value="Unassembled WGS sequence"/>
</dbReference>
<protein>
    <submittedName>
        <fullName evidence="1">Uncharacterized protein</fullName>
    </submittedName>
</protein>
<accession>A0ABU2B2Y3</accession>
<reference evidence="1 2" key="1">
    <citation type="submission" date="2023-07" db="EMBL/GenBank/DDBJ databases">
        <title>Sequencing the genomes of 1000 actinobacteria strains.</title>
        <authorList>
            <person name="Klenk H.-P."/>
        </authorList>
    </citation>
    <scope>NUCLEOTIDE SEQUENCE [LARGE SCALE GENOMIC DNA]</scope>
    <source>
        <strain evidence="1 2">DSM 22966</strain>
    </source>
</reference>
<gene>
    <name evidence="1" type="ORF">J2S62_002209</name>
</gene>
<evidence type="ECO:0000313" key="2">
    <source>
        <dbReference type="Proteomes" id="UP001183794"/>
    </source>
</evidence>
<keyword evidence="2" id="KW-1185">Reference proteome</keyword>